<feature type="chain" id="PRO_5021203660" evidence="1">
    <location>
        <begin position="22"/>
        <end position="192"/>
    </location>
</feature>
<dbReference type="STRING" id="1121485.GCA_000426485_02379"/>
<sequence length="192" mass="21053">MKKIIFMMLGFIAVASLPAQVGINTNNPNASAALDIESTNKGILIPRMTTAQKTAISTPAEGLIVYDTTLKCIAQNAGSTTSPAWVCLSAKDAQNSFFYMPTIGVDASAVTTGKTIDLYNEYKTQFTAPKKNPSAPVNIPYFMNRTDLYYYITNYDTDVLENISIDNNGVMTYDIKAESDYDSFMTVVFVLK</sequence>
<dbReference type="OrthoDB" id="9808953at2"/>
<organism evidence="2 3">
    <name type="scientific">Dysgonomonas capnocytophagoides</name>
    <dbReference type="NCBI Taxonomy" id="45254"/>
    <lineage>
        <taxon>Bacteria</taxon>
        <taxon>Pseudomonadati</taxon>
        <taxon>Bacteroidota</taxon>
        <taxon>Bacteroidia</taxon>
        <taxon>Bacteroidales</taxon>
        <taxon>Dysgonomonadaceae</taxon>
        <taxon>Dysgonomonas</taxon>
    </lineage>
</organism>
<accession>A0A4Y8L558</accession>
<reference evidence="2 3" key="1">
    <citation type="submission" date="2019-03" db="EMBL/GenBank/DDBJ databases">
        <title>San Antonio Military Medical Center submission to MRSN (WRAIR), pending publication.</title>
        <authorList>
            <person name="Blyth D.M."/>
            <person name="Mccarthy S.L."/>
            <person name="Schall S.E."/>
            <person name="Stam J.A."/>
            <person name="Ong A.C."/>
            <person name="Mcgann P.T."/>
        </authorList>
    </citation>
    <scope>NUCLEOTIDE SEQUENCE [LARGE SCALE GENOMIC DNA]</scope>
    <source>
        <strain evidence="2 3">MRSN571793</strain>
    </source>
</reference>
<dbReference type="AlphaFoldDB" id="A0A4Y8L558"/>
<name>A0A4Y8L558_9BACT</name>
<feature type="signal peptide" evidence="1">
    <location>
        <begin position="1"/>
        <end position="21"/>
    </location>
</feature>
<comment type="caution">
    <text evidence="2">The sequence shown here is derived from an EMBL/GenBank/DDBJ whole genome shotgun (WGS) entry which is preliminary data.</text>
</comment>
<dbReference type="EMBL" id="SOML01000003">
    <property type="protein sequence ID" value="TFD97391.1"/>
    <property type="molecule type" value="Genomic_DNA"/>
</dbReference>
<dbReference type="Proteomes" id="UP000297861">
    <property type="component" value="Unassembled WGS sequence"/>
</dbReference>
<evidence type="ECO:0000313" key="2">
    <source>
        <dbReference type="EMBL" id="TFD97391.1"/>
    </source>
</evidence>
<gene>
    <name evidence="2" type="ORF">E2605_06920</name>
</gene>
<keyword evidence="3" id="KW-1185">Reference proteome</keyword>
<evidence type="ECO:0000313" key="3">
    <source>
        <dbReference type="Proteomes" id="UP000297861"/>
    </source>
</evidence>
<evidence type="ECO:0000256" key="1">
    <source>
        <dbReference type="SAM" id="SignalP"/>
    </source>
</evidence>
<proteinExistence type="predicted"/>
<protein>
    <submittedName>
        <fullName evidence="2">Uncharacterized protein</fullName>
    </submittedName>
</protein>
<keyword evidence="1" id="KW-0732">Signal</keyword>
<dbReference type="RefSeq" id="WP_134435916.1">
    <property type="nucleotide sequence ID" value="NZ_SOML01000003.1"/>
</dbReference>